<dbReference type="Proteomes" id="UP000069549">
    <property type="component" value="Chromosome 11"/>
</dbReference>
<evidence type="ECO:0000256" key="5">
    <source>
        <dbReference type="ARBA" id="ARBA00022846"/>
    </source>
</evidence>
<feature type="transmembrane region" description="Helical" evidence="9">
    <location>
        <begin position="1382"/>
        <end position="1403"/>
    </location>
</feature>
<dbReference type="EMBL" id="LT608259">
    <property type="protein sequence ID" value="SCO63153.1"/>
    <property type="molecule type" value="Genomic_DNA"/>
</dbReference>
<keyword evidence="8" id="KW-0966">Cell projection</keyword>
<evidence type="ECO:0000313" key="10">
    <source>
        <dbReference type="EMBL" id="CXI62349.1"/>
    </source>
</evidence>
<evidence type="ECO:0000256" key="4">
    <source>
        <dbReference type="ARBA" id="ARBA00022737"/>
    </source>
</evidence>
<evidence type="ECO:0000256" key="7">
    <source>
        <dbReference type="ARBA" id="ARBA00023212"/>
    </source>
</evidence>
<organism evidence="10 12">
    <name type="scientific">Plasmodium berghei</name>
    <dbReference type="NCBI Taxonomy" id="5821"/>
    <lineage>
        <taxon>Eukaryota</taxon>
        <taxon>Sar</taxon>
        <taxon>Alveolata</taxon>
        <taxon>Apicomplexa</taxon>
        <taxon>Aconoidasida</taxon>
        <taxon>Haemosporida</taxon>
        <taxon>Plasmodiidae</taxon>
        <taxon>Plasmodium</taxon>
        <taxon>Plasmodium (Vinckeia)</taxon>
    </lineage>
</organism>
<dbReference type="GO" id="GO:0031514">
    <property type="term" value="C:motile cilium"/>
    <property type="evidence" value="ECO:0007669"/>
    <property type="project" value="UniProtKB-SubCell"/>
</dbReference>
<dbReference type="GO" id="GO:0005930">
    <property type="term" value="C:axoneme"/>
    <property type="evidence" value="ECO:0007669"/>
    <property type="project" value="UniProtKB-SubCell"/>
</dbReference>
<dbReference type="EMBL" id="LT160031">
    <property type="protein sequence ID" value="CXI62349.1"/>
    <property type="molecule type" value="Genomic_DNA"/>
</dbReference>
<protein>
    <recommendedName>
        <fullName evidence="14">MORN repeat protein</fullName>
    </recommendedName>
</protein>
<proteinExistence type="predicted"/>
<keyword evidence="3" id="KW-0963">Cytoplasm</keyword>
<dbReference type="VEuPathDB" id="PlasmoDB:PBANKA_1114300"/>
<reference evidence="10 12" key="1">
    <citation type="submission" date="2016-02" db="EMBL/GenBank/DDBJ databases">
        <authorList>
            <consortium name="Pathogen Informatics"/>
        </authorList>
    </citation>
    <scope>NUCLEOTIDE SEQUENCE [LARGE SCALE GENOMIC DNA]</scope>
    <source>
        <strain evidence="10 12">K173</strain>
        <strain evidence="11 13">SP11 Antwerpcl1</strain>
    </source>
</reference>
<keyword evidence="4" id="KW-0677">Repeat</keyword>
<evidence type="ECO:0000256" key="9">
    <source>
        <dbReference type="SAM" id="Phobius"/>
    </source>
</evidence>
<dbReference type="SUPFAM" id="SSF82185">
    <property type="entry name" value="Histone H3 K4-specific methyltransferase SET7/9 N-terminal domain"/>
    <property type="match status" value="1"/>
</dbReference>
<dbReference type="OMA" id="QKNEHKG"/>
<gene>
    <name evidence="10" type="ORF">PBK173_000279900</name>
    <name evidence="11" type="ORF">PBSP11A_000271200</name>
</gene>
<evidence type="ECO:0000256" key="2">
    <source>
        <dbReference type="ARBA" id="ARBA00004430"/>
    </source>
</evidence>
<keyword evidence="6" id="KW-0969">Cilium</keyword>
<keyword evidence="7" id="KW-0206">Cytoskeleton</keyword>
<evidence type="ECO:0000313" key="13">
    <source>
        <dbReference type="Proteomes" id="UP000219860"/>
    </source>
</evidence>
<accession>A0A0Y9XQ19</accession>
<dbReference type="PANTHER" id="PTHR46613:SF1">
    <property type="entry name" value="RADIAL SPOKE HEAD 10 HOMOLOG B-RELATED"/>
    <property type="match status" value="1"/>
</dbReference>
<dbReference type="PANTHER" id="PTHR46613">
    <property type="entry name" value="RADIAL SPOKE HEAD 10 HOMOLOG B-RELATED"/>
    <property type="match status" value="1"/>
</dbReference>
<evidence type="ECO:0000313" key="11">
    <source>
        <dbReference type="EMBL" id="SCO63153.1"/>
    </source>
</evidence>
<dbReference type="InterPro" id="IPR003409">
    <property type="entry name" value="MORN"/>
</dbReference>
<dbReference type="Proteomes" id="UP000219860">
    <property type="component" value="Chromosome 11"/>
</dbReference>
<keyword evidence="9" id="KW-0812">Transmembrane</keyword>
<keyword evidence="9" id="KW-1133">Transmembrane helix</keyword>
<comment type="subcellular location">
    <subcellularLocation>
        <location evidence="1">Cell projection</location>
        <location evidence="1">Cilium</location>
        <location evidence="1">Flagellum</location>
    </subcellularLocation>
    <subcellularLocation>
        <location evidence="2">Cytoplasm</location>
        <location evidence="2">Cytoskeleton</location>
        <location evidence="2">Cilium axoneme</location>
    </subcellularLocation>
</comment>
<name>A0A0Y9XQ19_PLABE</name>
<keyword evidence="5" id="KW-0282">Flagellum</keyword>
<dbReference type="Gene3D" id="2.20.110.10">
    <property type="entry name" value="Histone H3 K4-specific methyltransferase SET7/9 N-terminal domain"/>
    <property type="match status" value="1"/>
</dbReference>
<evidence type="ECO:0000256" key="8">
    <source>
        <dbReference type="ARBA" id="ARBA00023273"/>
    </source>
</evidence>
<feature type="transmembrane region" description="Helical" evidence="9">
    <location>
        <begin position="1352"/>
        <end position="1370"/>
    </location>
</feature>
<evidence type="ECO:0000313" key="12">
    <source>
        <dbReference type="Proteomes" id="UP000069549"/>
    </source>
</evidence>
<evidence type="ECO:0000256" key="3">
    <source>
        <dbReference type="ARBA" id="ARBA00022490"/>
    </source>
</evidence>
<dbReference type="SMART" id="SM00698">
    <property type="entry name" value="MORN"/>
    <property type="match status" value="4"/>
</dbReference>
<evidence type="ECO:0008006" key="14">
    <source>
        <dbReference type="Google" id="ProtNLM"/>
    </source>
</evidence>
<evidence type="ECO:0000256" key="1">
    <source>
        <dbReference type="ARBA" id="ARBA00004230"/>
    </source>
</evidence>
<dbReference type="Pfam" id="PF02493">
    <property type="entry name" value="MORN"/>
    <property type="match status" value="4"/>
</dbReference>
<keyword evidence="9" id="KW-0472">Membrane</keyword>
<sequence>MGNNDILKIQNSYSYDLIYWKEFFSKNIKENDINSSVKIKDNSLIELKNVKINNKYTFSGIIKLDNYSCPCFYEKFQICSNKEIFVGYFKCRHIKGYGEIISNDYTYRGYISNFNKSQRGSYLLFLINDSNDKNRKIIKYDAYKNISLIYTGMWKNDKRDGRGTLKLSFTKKNNIDYALKENKNKIIYTGWWKNDKRYFYGIQNYINNNCIYLGFWNKNKKWKYGKIIWYYNRKKDITCENQKKKKKKIQNVYIGEWENDSINGLGTYFWFKKKYNNNNIITHKNANYDKYLGYWKKGKKNGYGVFYYNCGNKYIGMWKNNKKEGLGYMININGSVYKCYFKNNVIISEVQINPEYQINNVYTNSICKVINFCFFENYFNISNKQIQLLYKIIYTNFDFLVDIYERYKSRNTKKKIYKNEQTKFKTSTNITLDQNKNHFTLVNLWKIFYKCNILNSNFTLSALNKLVLDHTAICEENELFNILKQNIPKNDIELFPLEEKKIIKYFFYKSCDILNILQFFPKKCKNKYISLLREHKTYYEKETKNEINKTPSPQDEVINLKNKKQTHTIQSCHYPTNYYFNADTNTNIKDLYIDGKKNENCKCNYNYNSLNDISDLLINYSKNCKISNKFCGLLKYAIFNKDLYILKGCKELYKIINFNKKKIKFKQILEKIYFFLINNKKQYNNHYLYYVLYSLFESSTPLICSFLSMIRNKSKKKQTTKGKKNSRLLETHNSSMISTHYDNKSNDKEIKLIETQKYINNTKFSQINREILENLQNEDFTAHLKNIIEFTNVYKYNIHEETREISFNCFLSTLVHVSIQLNKFRNVTDQFTDIIETLKKNYIKKQNHNYYFGSRKFIKKRTGQFRNNNNNNNETTETLMKDINYTFDLTKENKRKATLLSLENISNELLNILKIYVYYFIFYFLIFESKDCFFSIFNIKLDLSIKLRDVLLFLIQLKLVKKSKKKNTSTEYINLGSYSHTSRNNNKKKINIKNKISKILTCSGKNDKNIPKKILTVQNNDRENNKLFRHEKKKNIKMNLESTRKKDKINIKKERKKKRANCKNKSEQNIETEIKDYPEIGDNQKKNNTFDNNKDNKNVLSHICDSKNGMNVRAKNKNCSNEIFLKKKKNIFSLSYFEILSIFSKILNTKNLHLISGSYCDLYFKKLKHAGKRKLYKINKTGMLKICATRHMGIIQRKRKHIVLSLFNSTKKENNNKICRDKTISTNSEKNEKCPTPIYTKKYGMKIVTLLDKKMSELDKHVDSDFLIIQSETFKKGKKTKEKDKKNEKCEQKNKPIYVNNKENRELNKGDDGMVQKTLIKIKRRHEIKKKIYFLKNNYTNYCKNYMNVIDYYNICLTPYELVLFFFKFVKKVKKKRKIISSYIEVLSIFIFRVLLYNTFIIAKKYN</sequence>
<evidence type="ECO:0000256" key="6">
    <source>
        <dbReference type="ARBA" id="ARBA00023069"/>
    </source>
</evidence>
<dbReference type="OrthoDB" id="203073at2759"/>